<dbReference type="EC" id="6.2.1.30" evidence="6 9"/>
<dbReference type="InterPro" id="IPR011880">
    <property type="entry name" value="PA_CoA_ligase"/>
</dbReference>
<organism evidence="12 13">
    <name type="scientific">Magnetospirillum fulvum MGU-K5</name>
    <dbReference type="NCBI Taxonomy" id="1316936"/>
    <lineage>
        <taxon>Bacteria</taxon>
        <taxon>Pseudomonadati</taxon>
        <taxon>Pseudomonadota</taxon>
        <taxon>Alphaproteobacteria</taxon>
        <taxon>Rhodospirillales</taxon>
        <taxon>Rhodospirillaceae</taxon>
        <taxon>Magnetospirillum</taxon>
    </lineage>
</organism>
<dbReference type="GO" id="GO:0010124">
    <property type="term" value="P:phenylacetate catabolic process"/>
    <property type="evidence" value="ECO:0007669"/>
    <property type="project" value="UniProtKB-UniRule"/>
</dbReference>
<evidence type="ECO:0000256" key="4">
    <source>
        <dbReference type="ARBA" id="ARBA00060591"/>
    </source>
</evidence>
<keyword evidence="3 9" id="KW-0547">Nucleotide-binding</keyword>
<dbReference type="CDD" id="cd05913">
    <property type="entry name" value="PaaK"/>
    <property type="match status" value="1"/>
</dbReference>
<dbReference type="InterPro" id="IPR051414">
    <property type="entry name" value="Adenylate-forming_Reductase"/>
</dbReference>
<dbReference type="InterPro" id="IPR045851">
    <property type="entry name" value="AMP-bd_C_sf"/>
</dbReference>
<dbReference type="Gene3D" id="3.30.300.30">
    <property type="match status" value="1"/>
</dbReference>
<dbReference type="GO" id="GO:0000166">
    <property type="term" value="F:nucleotide binding"/>
    <property type="evidence" value="ECO:0007669"/>
    <property type="project" value="UniProtKB-KW"/>
</dbReference>
<dbReference type="PIRSF" id="PIRSF006444">
    <property type="entry name" value="PaaK"/>
    <property type="match status" value="1"/>
</dbReference>
<evidence type="ECO:0000313" key="12">
    <source>
        <dbReference type="EMBL" id="EPY01262.1"/>
    </source>
</evidence>
<evidence type="ECO:0000256" key="1">
    <source>
        <dbReference type="ARBA" id="ARBA00011245"/>
    </source>
</evidence>
<accession>S9S5T5</accession>
<feature type="domain" description="AMP-dependent ligase C-terminal" evidence="11">
    <location>
        <begin position="342"/>
        <end position="435"/>
    </location>
</feature>
<keyword evidence="2 9" id="KW-0436">Ligase</keyword>
<name>S9S5T5_MAGFU</name>
<feature type="domain" description="AMP-dependent synthetase/ligase" evidence="10">
    <location>
        <begin position="90"/>
        <end position="293"/>
    </location>
</feature>
<comment type="function">
    <text evidence="9">Catalyzes the activation of phenylacetic acid (PA) to phenylacetyl-CoA (PA-CoA).</text>
</comment>
<dbReference type="InterPro" id="IPR000873">
    <property type="entry name" value="AMP-dep_synth/lig_dom"/>
</dbReference>
<comment type="subunit">
    <text evidence="1">Monomer.</text>
</comment>
<dbReference type="EMBL" id="AQPH01000046">
    <property type="protein sequence ID" value="EPY01262.1"/>
    <property type="molecule type" value="Genomic_DNA"/>
</dbReference>
<comment type="similarity">
    <text evidence="5 9">Belongs to the phenylacetyl-CoA ligase family.</text>
</comment>
<reference evidence="12 13" key="1">
    <citation type="submission" date="2013-04" db="EMBL/GenBank/DDBJ databases">
        <authorList>
            <person name="Kuznetsov B."/>
            <person name="Ivanovsky R."/>
        </authorList>
    </citation>
    <scope>NUCLEOTIDE SEQUENCE [LARGE SCALE GENOMIC DNA]</scope>
    <source>
        <strain evidence="12 13">MGU-K5</strain>
    </source>
</reference>
<dbReference type="SUPFAM" id="SSF56801">
    <property type="entry name" value="Acetyl-CoA synthetase-like"/>
    <property type="match status" value="1"/>
</dbReference>
<dbReference type="STRING" id="1316936.K678_11915"/>
<evidence type="ECO:0000259" key="10">
    <source>
        <dbReference type="Pfam" id="PF00501"/>
    </source>
</evidence>
<comment type="catalytic activity">
    <reaction evidence="9">
        <text>2-phenylacetate + ATP + CoA = phenylacetyl-CoA + AMP + diphosphate</text>
        <dbReference type="Rhea" id="RHEA:20956"/>
        <dbReference type="ChEBI" id="CHEBI:18401"/>
        <dbReference type="ChEBI" id="CHEBI:30616"/>
        <dbReference type="ChEBI" id="CHEBI:33019"/>
        <dbReference type="ChEBI" id="CHEBI:57287"/>
        <dbReference type="ChEBI" id="CHEBI:57390"/>
        <dbReference type="ChEBI" id="CHEBI:456215"/>
        <dbReference type="EC" id="6.2.1.30"/>
    </reaction>
</comment>
<dbReference type="OrthoDB" id="580775at2"/>
<dbReference type="InterPro" id="IPR028154">
    <property type="entry name" value="AMP-dep_Lig_C"/>
</dbReference>
<evidence type="ECO:0000256" key="8">
    <source>
        <dbReference type="ARBA" id="ARBA00075111"/>
    </source>
</evidence>
<evidence type="ECO:0000256" key="6">
    <source>
        <dbReference type="ARBA" id="ARBA00066629"/>
    </source>
</evidence>
<dbReference type="UniPathway" id="UPA00930"/>
<dbReference type="Pfam" id="PF00501">
    <property type="entry name" value="AMP-binding"/>
    <property type="match status" value="1"/>
</dbReference>
<dbReference type="Pfam" id="PF14535">
    <property type="entry name" value="AMP-binding_C_2"/>
    <property type="match status" value="1"/>
</dbReference>
<dbReference type="RefSeq" id="WP_021132692.1">
    <property type="nucleotide sequence ID" value="NZ_AQPH01000046.1"/>
</dbReference>
<sequence length="439" mass="48416">MSAVGAAPFYFAPEIERLDRSSLRRLQLDRLKETLARAYACVPHHRQAFDRAGVRPEDLTRLEDISRFPFTVKTDLRDTYPFGLFAVPREQVVRLHASSGTTGRPTVVGYTADDLDTWAGLIARSLACAGGRPGDVMHNALGYGLFTGGLGFHYGAERLGCTVVPMSGGQTEKQIRLICDFGATILNATPSYALNLAESAERMGVDLAAGTLRVGVFGAEPWSETMRGELDRRLGIRSIDSYGLSEVMGPGVAMECCQRNGMHAWEDHFLFEVIDPETLEPLPMGQPGELVITTLTKQALPMVRYRTRDISMITDEPCACGRTHLRILRVTGRNDDMLIIRGVNVYPSQIESVLLGLPGVAPHYQLILSRQGWLDHLTVEIETVSPSSEEDRVRLANQVRHHVKSTIGVSCEVLVRLPGQLPRSEGKAVRVRDLRKEGA</sequence>
<dbReference type="PANTHER" id="PTHR43439:SF1">
    <property type="entry name" value="PHENYLACETATE-COENZYME A LIGASE"/>
    <property type="match status" value="1"/>
</dbReference>
<dbReference type="PATRIC" id="fig|1316936.3.peg.2378"/>
<comment type="pathway">
    <text evidence="4 9">Aromatic compound metabolism; phenylacetate degradation.</text>
</comment>
<evidence type="ECO:0000256" key="9">
    <source>
        <dbReference type="PIRNR" id="PIRNR006444"/>
    </source>
</evidence>
<dbReference type="PANTHER" id="PTHR43439">
    <property type="entry name" value="PHENYLACETATE-COENZYME A LIGASE"/>
    <property type="match status" value="1"/>
</dbReference>
<dbReference type="Proteomes" id="UP000015350">
    <property type="component" value="Unassembled WGS sequence"/>
</dbReference>
<proteinExistence type="inferred from homology"/>
<evidence type="ECO:0000256" key="3">
    <source>
        <dbReference type="ARBA" id="ARBA00022741"/>
    </source>
</evidence>
<evidence type="ECO:0000256" key="2">
    <source>
        <dbReference type="ARBA" id="ARBA00022598"/>
    </source>
</evidence>
<dbReference type="GO" id="GO:0047475">
    <property type="term" value="F:phenylacetate-CoA ligase activity"/>
    <property type="evidence" value="ECO:0007669"/>
    <property type="project" value="UniProtKB-EC"/>
</dbReference>
<gene>
    <name evidence="12" type="ORF">K678_11915</name>
</gene>
<evidence type="ECO:0000256" key="5">
    <source>
        <dbReference type="ARBA" id="ARBA00061566"/>
    </source>
</evidence>
<dbReference type="Gene3D" id="3.40.50.12780">
    <property type="entry name" value="N-terminal domain of ligase-like"/>
    <property type="match status" value="1"/>
</dbReference>
<dbReference type="FunFam" id="3.40.50.12780:FF:000016">
    <property type="entry name" value="Phenylacetate-coenzyme A ligase"/>
    <property type="match status" value="1"/>
</dbReference>
<dbReference type="eggNOG" id="COG1541">
    <property type="taxonomic scope" value="Bacteria"/>
</dbReference>
<evidence type="ECO:0000259" key="11">
    <source>
        <dbReference type="Pfam" id="PF14535"/>
    </source>
</evidence>
<evidence type="ECO:0000256" key="7">
    <source>
        <dbReference type="ARBA" id="ARBA00068695"/>
    </source>
</evidence>
<protein>
    <recommendedName>
        <fullName evidence="7 9">Phenylacetate-coenzyme A ligase</fullName>
        <ecNumber evidence="6 9">6.2.1.30</ecNumber>
    </recommendedName>
    <alternativeName>
        <fullName evidence="8 9">Phenylacetyl-CoA ligase</fullName>
    </alternativeName>
</protein>
<dbReference type="AlphaFoldDB" id="S9S5T5"/>
<dbReference type="InterPro" id="IPR042099">
    <property type="entry name" value="ANL_N_sf"/>
</dbReference>
<comment type="caution">
    <text evidence="12">The sequence shown here is derived from an EMBL/GenBank/DDBJ whole genome shotgun (WGS) entry which is preliminary data.</text>
</comment>
<evidence type="ECO:0000313" key="13">
    <source>
        <dbReference type="Proteomes" id="UP000015350"/>
    </source>
</evidence>